<gene>
    <name evidence="1" type="ORF">SERLADRAFT_464864</name>
</gene>
<dbReference type="KEGG" id="sla:SERLADRAFT_464864"/>
<evidence type="ECO:0000313" key="1">
    <source>
        <dbReference type="EMBL" id="EGO25153.1"/>
    </source>
</evidence>
<organism evidence="2">
    <name type="scientific">Serpula lacrymans var. lacrymans (strain S7.9)</name>
    <name type="common">Dry rot fungus</name>
    <dbReference type="NCBI Taxonomy" id="578457"/>
    <lineage>
        <taxon>Eukaryota</taxon>
        <taxon>Fungi</taxon>
        <taxon>Dikarya</taxon>
        <taxon>Basidiomycota</taxon>
        <taxon>Agaricomycotina</taxon>
        <taxon>Agaricomycetes</taxon>
        <taxon>Agaricomycetidae</taxon>
        <taxon>Boletales</taxon>
        <taxon>Coniophorineae</taxon>
        <taxon>Serpulaceae</taxon>
        <taxon>Serpula</taxon>
    </lineage>
</organism>
<reference evidence="2" key="1">
    <citation type="journal article" date="2011" name="Science">
        <title>The plant cell wall-decomposing machinery underlies the functional diversity of forest fungi.</title>
        <authorList>
            <person name="Eastwood D.C."/>
            <person name="Floudas D."/>
            <person name="Binder M."/>
            <person name="Majcherczyk A."/>
            <person name="Schneider P."/>
            <person name="Aerts A."/>
            <person name="Asiegbu F.O."/>
            <person name="Baker S.E."/>
            <person name="Barry K."/>
            <person name="Bendiksby M."/>
            <person name="Blumentritt M."/>
            <person name="Coutinho P.M."/>
            <person name="Cullen D."/>
            <person name="de Vries R.P."/>
            <person name="Gathman A."/>
            <person name="Goodell B."/>
            <person name="Henrissat B."/>
            <person name="Ihrmark K."/>
            <person name="Kauserud H."/>
            <person name="Kohler A."/>
            <person name="LaButti K."/>
            <person name="Lapidus A."/>
            <person name="Lavin J.L."/>
            <person name="Lee Y.-H."/>
            <person name="Lindquist E."/>
            <person name="Lilly W."/>
            <person name="Lucas S."/>
            <person name="Morin E."/>
            <person name="Murat C."/>
            <person name="Oguiza J.A."/>
            <person name="Park J."/>
            <person name="Pisabarro A.G."/>
            <person name="Riley R."/>
            <person name="Rosling A."/>
            <person name="Salamov A."/>
            <person name="Schmidt O."/>
            <person name="Schmutz J."/>
            <person name="Skrede I."/>
            <person name="Stenlid J."/>
            <person name="Wiebenga A."/>
            <person name="Xie X."/>
            <person name="Kuees U."/>
            <person name="Hibbett D.S."/>
            <person name="Hoffmeister D."/>
            <person name="Hoegberg N."/>
            <person name="Martin F."/>
            <person name="Grigoriev I.V."/>
            <person name="Watkinson S.C."/>
        </authorList>
    </citation>
    <scope>NUCLEOTIDE SEQUENCE [LARGE SCALE GENOMIC DNA]</scope>
    <source>
        <strain evidence="2">S7.9</strain>
    </source>
</reference>
<dbReference type="HOGENOM" id="CLU_3088754_0_0_1"/>
<evidence type="ECO:0000313" key="2">
    <source>
        <dbReference type="Proteomes" id="UP000008064"/>
    </source>
</evidence>
<protein>
    <submittedName>
        <fullName evidence="1">Uncharacterized protein</fullName>
    </submittedName>
</protein>
<accession>F8NU79</accession>
<name>F8NU79_SERL9</name>
<sequence length="52" mass="6065">MPHCRHVSLGCKIHQQSFRNPNFKWSQASGLPKTTRMWCKLRTSEADSSHRP</sequence>
<dbReference type="RefSeq" id="XP_007317275.1">
    <property type="nucleotide sequence ID" value="XM_007317213.1"/>
</dbReference>
<dbReference type="Proteomes" id="UP000008064">
    <property type="component" value="Unassembled WGS sequence"/>
</dbReference>
<proteinExistence type="predicted"/>
<dbReference type="AlphaFoldDB" id="F8NU79"/>
<dbReference type="EMBL" id="GL945433">
    <property type="protein sequence ID" value="EGO25153.1"/>
    <property type="molecule type" value="Genomic_DNA"/>
</dbReference>
<dbReference type="GeneID" id="18818812"/>